<accession>A0A1M6Z2F2</accession>
<name>A0A1M6Z2F2_9ACTN</name>
<dbReference type="Proteomes" id="UP000184111">
    <property type="component" value="Unassembled WGS sequence"/>
</dbReference>
<keyword evidence="2" id="KW-1185">Reference proteome</keyword>
<evidence type="ECO:0000313" key="1">
    <source>
        <dbReference type="EMBL" id="SHL24714.1"/>
    </source>
</evidence>
<protein>
    <submittedName>
        <fullName evidence="1">Uncharacterized protein</fullName>
    </submittedName>
</protein>
<reference evidence="1 2" key="1">
    <citation type="submission" date="2016-11" db="EMBL/GenBank/DDBJ databases">
        <authorList>
            <person name="Jaros S."/>
            <person name="Januszkiewicz K."/>
            <person name="Wedrychowicz H."/>
        </authorList>
    </citation>
    <scope>NUCLEOTIDE SEQUENCE [LARGE SCALE GENOMIC DNA]</scope>
    <source>
        <strain evidence="1 2">CGMCC 4.2025</strain>
    </source>
</reference>
<sequence length="139" mass="13804">MPALERMLHTAALRAGGVVRWTGRAVVCRTGAFGFVVCGALVLLAAVGLGDGGGGVGEADGDIEADAEAGGVVAVTVLVVGAPPASDTPAGPHAASVIAAIPVATATTVRTIFMSGTLEPPGSRPRRKRAQLRCVRLPA</sequence>
<proteinExistence type="predicted"/>
<organism evidence="1 2">
    <name type="scientific">Actinacidiphila paucisporea</name>
    <dbReference type="NCBI Taxonomy" id="310782"/>
    <lineage>
        <taxon>Bacteria</taxon>
        <taxon>Bacillati</taxon>
        <taxon>Actinomycetota</taxon>
        <taxon>Actinomycetes</taxon>
        <taxon>Kitasatosporales</taxon>
        <taxon>Streptomycetaceae</taxon>
        <taxon>Actinacidiphila</taxon>
    </lineage>
</organism>
<evidence type="ECO:0000313" key="2">
    <source>
        <dbReference type="Proteomes" id="UP000184111"/>
    </source>
</evidence>
<dbReference type="EMBL" id="FRBI01000003">
    <property type="protein sequence ID" value="SHL24714.1"/>
    <property type="molecule type" value="Genomic_DNA"/>
</dbReference>
<dbReference type="AlphaFoldDB" id="A0A1M6Z2F2"/>
<gene>
    <name evidence="1" type="ORF">SAMN05216499_103202</name>
</gene>